<evidence type="ECO:0000256" key="1">
    <source>
        <dbReference type="SAM" id="SignalP"/>
    </source>
</evidence>
<evidence type="ECO:0000313" key="3">
    <source>
        <dbReference type="EMBL" id="AEV72608.1"/>
    </source>
</evidence>
<accession>G8RPP5</accession>
<feature type="signal peptide" evidence="1">
    <location>
        <begin position="1"/>
        <end position="29"/>
    </location>
</feature>
<dbReference type="InterPro" id="IPR007969">
    <property type="entry name" value="DUF732"/>
</dbReference>
<dbReference type="OrthoDB" id="4737477at2"/>
<dbReference type="HOGENOM" id="CLU_2288465_0_0_11"/>
<dbReference type="KEGG" id="mrh:MycrhN_2004"/>
<proteinExistence type="predicted"/>
<dbReference type="EMBL" id="CP003169">
    <property type="protein sequence ID" value="AEV72608.1"/>
    <property type="molecule type" value="Genomic_DNA"/>
</dbReference>
<reference evidence="3 4" key="1">
    <citation type="submission" date="2011-12" db="EMBL/GenBank/DDBJ databases">
        <title>Complete sequence of Mycobacterium rhodesiae NBB3.</title>
        <authorList>
            <consortium name="US DOE Joint Genome Institute"/>
            <person name="Lucas S."/>
            <person name="Han J."/>
            <person name="Lapidus A."/>
            <person name="Cheng J.-F."/>
            <person name="Goodwin L."/>
            <person name="Pitluck S."/>
            <person name="Peters L."/>
            <person name="Mikhailova N."/>
            <person name="Gu W."/>
            <person name="Detter J.C."/>
            <person name="Han C."/>
            <person name="Tapia R."/>
            <person name="Land M."/>
            <person name="Hauser L."/>
            <person name="Kyrpides N."/>
            <person name="Ivanova N."/>
            <person name="Pagani I."/>
            <person name="Mattes T."/>
            <person name="Holmes A."/>
            <person name="Rutledge P."/>
            <person name="Paulsen I."/>
            <person name="Coleman N."/>
            <person name="Woyke T."/>
        </authorList>
    </citation>
    <scope>NUCLEOTIDE SEQUENCE [LARGE SCALE GENOMIC DNA]</scope>
    <source>
        <strain evidence="3 4">NBB3</strain>
    </source>
</reference>
<keyword evidence="4" id="KW-1185">Reference proteome</keyword>
<evidence type="ECO:0000313" key="4">
    <source>
        <dbReference type="Proteomes" id="UP000005442"/>
    </source>
</evidence>
<feature type="chain" id="PRO_5003514737" description="DUF732 domain-containing protein" evidence="1">
    <location>
        <begin position="30"/>
        <end position="104"/>
    </location>
</feature>
<dbReference type="Pfam" id="PF05305">
    <property type="entry name" value="DUF732"/>
    <property type="match status" value="1"/>
</dbReference>
<dbReference type="eggNOG" id="ENOG5031TF8">
    <property type="taxonomic scope" value="Bacteria"/>
</dbReference>
<keyword evidence="1" id="KW-0732">Signal</keyword>
<gene>
    <name evidence="3" type="ordered locus">MycrhN_2004</name>
</gene>
<name>G8RPP5_MYCRN</name>
<feature type="domain" description="DUF732" evidence="2">
    <location>
        <begin position="32"/>
        <end position="98"/>
    </location>
</feature>
<dbReference type="Proteomes" id="UP000005442">
    <property type="component" value="Chromosome"/>
</dbReference>
<organism evidence="3 4">
    <name type="scientific">Mycolicibacterium rhodesiae (strain NBB3)</name>
    <name type="common">Mycobacterium rhodesiae</name>
    <dbReference type="NCBI Taxonomy" id="710685"/>
    <lineage>
        <taxon>Bacteria</taxon>
        <taxon>Bacillati</taxon>
        <taxon>Actinomycetota</taxon>
        <taxon>Actinomycetes</taxon>
        <taxon>Mycobacteriales</taxon>
        <taxon>Mycobacteriaceae</taxon>
        <taxon>Mycolicibacterium</taxon>
    </lineage>
</organism>
<protein>
    <recommendedName>
        <fullName evidence="2">DUF732 domain-containing protein</fullName>
    </recommendedName>
</protein>
<dbReference type="PATRIC" id="fig|710685.3.peg.2012"/>
<sequence>MKTPKTTALTALAIAGVIGSLVHAPSAIAVPDSDYCASLARAGYPGDCATLTSLAKDVCAQYDRGLDQDTIVQRLDATTKNEGLSNFIMAGAALYFCPKYASTN</sequence>
<evidence type="ECO:0000259" key="2">
    <source>
        <dbReference type="Pfam" id="PF05305"/>
    </source>
</evidence>
<dbReference type="RefSeq" id="WP_014210421.1">
    <property type="nucleotide sequence ID" value="NC_016604.1"/>
</dbReference>
<dbReference type="AlphaFoldDB" id="G8RPP5"/>